<dbReference type="PATRIC" id="fig|1359184.3.peg.535"/>
<evidence type="ECO:0000256" key="2">
    <source>
        <dbReference type="ARBA" id="ARBA00022448"/>
    </source>
</evidence>
<dbReference type="GO" id="GO:0022900">
    <property type="term" value="P:electron transport chain"/>
    <property type="evidence" value="ECO:0007669"/>
    <property type="project" value="InterPro"/>
</dbReference>
<keyword evidence="2" id="KW-0813">Transport</keyword>
<dbReference type="EMBL" id="LANO01000017">
    <property type="protein sequence ID" value="KJV52785.1"/>
    <property type="molecule type" value="Genomic_DNA"/>
</dbReference>
<dbReference type="RefSeq" id="WP_047220596.1">
    <property type="nucleotide sequence ID" value="NZ_LS398551.1"/>
</dbReference>
<dbReference type="EMBL" id="LS398551">
    <property type="protein sequence ID" value="SPR09963.1"/>
    <property type="molecule type" value="Genomic_DNA"/>
</dbReference>
<reference evidence="8" key="3">
    <citation type="submission" date="2018-03" db="EMBL/GenBank/DDBJ databases">
        <authorList>
            <person name="Keele B.F."/>
        </authorList>
    </citation>
    <scope>NUCLEOTIDE SEQUENCE [LARGE SCALE GENOMIC DNA]</scope>
    <source>
        <strain evidence="8">Gilliam</strain>
    </source>
</reference>
<keyword evidence="6" id="KW-0472">Membrane</keyword>
<sequence length="93" mass="11014">MQVRIYQLSKLPTQSGPTSKLWTVYFSCEEKKNRFIDTILGWTGTTNPYASTKIYFKNKLSAIKFCLNNYLNYELITPKRRKLIVKSYTENFK</sequence>
<comment type="subcellular location">
    <subcellularLocation>
        <location evidence="1">Membrane</location>
    </subcellularLocation>
</comment>
<dbReference type="GO" id="GO:0016020">
    <property type="term" value="C:membrane"/>
    <property type="evidence" value="ECO:0007669"/>
    <property type="project" value="UniProtKB-SubCell"/>
</dbReference>
<protein>
    <submittedName>
        <fullName evidence="7">ETC complex I subunit conserved region family protein</fullName>
    </submittedName>
</protein>
<keyword evidence="3" id="KW-0679">Respiratory chain</keyword>
<organism evidence="7 9">
    <name type="scientific">Orientia tsutsugamushi str. Gilliam</name>
    <dbReference type="NCBI Taxonomy" id="1359184"/>
    <lineage>
        <taxon>Bacteria</taxon>
        <taxon>Pseudomonadati</taxon>
        <taxon>Pseudomonadota</taxon>
        <taxon>Alphaproteobacteria</taxon>
        <taxon>Rickettsiales</taxon>
        <taxon>Rickettsiaceae</taxon>
        <taxon>Rickettsieae</taxon>
        <taxon>Orientia</taxon>
    </lineage>
</organism>
<keyword evidence="4" id="KW-0809">Transit peptide</keyword>
<evidence type="ECO:0000256" key="4">
    <source>
        <dbReference type="ARBA" id="ARBA00022946"/>
    </source>
</evidence>
<dbReference type="Gene3D" id="3.30.160.190">
    <property type="entry name" value="atu1810 like domain"/>
    <property type="match status" value="1"/>
</dbReference>
<dbReference type="Proteomes" id="UP000244959">
    <property type="component" value="Chromosome I"/>
</dbReference>
<evidence type="ECO:0000256" key="6">
    <source>
        <dbReference type="ARBA" id="ARBA00023136"/>
    </source>
</evidence>
<evidence type="ECO:0000313" key="10">
    <source>
        <dbReference type="Proteomes" id="UP000244959"/>
    </source>
</evidence>
<dbReference type="Pfam" id="PF04800">
    <property type="entry name" value="NDUS4"/>
    <property type="match status" value="1"/>
</dbReference>
<accession>A0A0F3MAK9</accession>
<reference evidence="7 9" key="1">
    <citation type="submission" date="2015-02" db="EMBL/GenBank/DDBJ databases">
        <title>Genome Sequencing of Rickettsiales.</title>
        <authorList>
            <person name="Daugherty S.C."/>
            <person name="Su Q."/>
            <person name="Abolude K."/>
            <person name="Beier-Sexton M."/>
            <person name="Carlyon J.A."/>
            <person name="Carter R."/>
            <person name="Day N.P."/>
            <person name="Dumler S.J."/>
            <person name="Dyachenko V."/>
            <person name="Godinez A."/>
            <person name="Kurtti T.J."/>
            <person name="Lichay M."/>
            <person name="Mullins K.E."/>
            <person name="Ott S."/>
            <person name="Pappas-Brown V."/>
            <person name="Paris D.H."/>
            <person name="Patel P."/>
            <person name="Richards A.L."/>
            <person name="Sadzewicz L."/>
            <person name="Sears K."/>
            <person name="Seidman D."/>
            <person name="Sengamalay N."/>
            <person name="Stenos J."/>
            <person name="Tallon L.J."/>
            <person name="Vincent G."/>
            <person name="Fraser C.M."/>
            <person name="Munderloh U."/>
            <person name="Dunning-Hotopp J.C."/>
        </authorList>
    </citation>
    <scope>NUCLEOTIDE SEQUENCE [LARGE SCALE GENOMIC DNA]</scope>
    <source>
        <strain evidence="7 9">Gilliam</strain>
    </source>
</reference>
<proteinExistence type="predicted"/>
<evidence type="ECO:0000256" key="1">
    <source>
        <dbReference type="ARBA" id="ARBA00004370"/>
    </source>
</evidence>
<dbReference type="InterPro" id="IPR038532">
    <property type="entry name" value="NDUFS4-like_sf"/>
</dbReference>
<evidence type="ECO:0000313" key="7">
    <source>
        <dbReference type="EMBL" id="KJV52785.1"/>
    </source>
</evidence>
<reference evidence="10" key="2">
    <citation type="submission" date="2018-03" db="EMBL/GenBank/DDBJ databases">
        <authorList>
            <person name="Batty M. E."/>
            <person name="Batty M E."/>
        </authorList>
    </citation>
    <scope>NUCLEOTIDE SEQUENCE [LARGE SCALE GENOMIC DNA]</scope>
    <source>
        <strain evidence="10">Gilliam</strain>
    </source>
</reference>
<dbReference type="Proteomes" id="UP000033769">
    <property type="component" value="Unassembled WGS sequence"/>
</dbReference>
<gene>
    <name evidence="8" type="ORF">GILLIAM_01991</name>
    <name evidence="7" type="ORF">OTSGILL_1254</name>
</gene>
<evidence type="ECO:0000256" key="5">
    <source>
        <dbReference type="ARBA" id="ARBA00022982"/>
    </source>
</evidence>
<evidence type="ECO:0000256" key="3">
    <source>
        <dbReference type="ARBA" id="ARBA00022660"/>
    </source>
</evidence>
<dbReference type="InterPro" id="IPR006885">
    <property type="entry name" value="NADH_UbQ_FeS_4_mit-like"/>
</dbReference>
<name>A0A0F3MAK9_ORITS</name>
<evidence type="ECO:0000313" key="8">
    <source>
        <dbReference type="EMBL" id="SPR09963.1"/>
    </source>
</evidence>
<keyword evidence="10" id="KW-1185">Reference proteome</keyword>
<evidence type="ECO:0000313" key="9">
    <source>
        <dbReference type="Proteomes" id="UP000033769"/>
    </source>
</evidence>
<dbReference type="AlphaFoldDB" id="A0A0F3MAK9"/>
<keyword evidence="5" id="KW-0249">Electron transport</keyword>